<sequence length="269" mass="30102">MFLERIVRTKEEEVQALRQVMNRIEVEKMAAELPPCRSFIESLTANKNRSVALIAEVKKASPSKGLIRQHFDPAEIVAEYKAADADALSVLTDQVYFQGGSEILQQVRALTDLPILRKEFIIDELQLFEARLLGADAVLLIAAILSDDQLQHLHDTARQLGMDVLVEVHDEAEMERVGRIEGIKLIGINNRNLHTFETDIEQTSRIRHLAPTGCILVSESGIHLPAHIHRMDELNVDAVLVGEHFMRQKDIKAAVGQLMSGLLNPNTVI</sequence>
<evidence type="ECO:0000256" key="9">
    <source>
        <dbReference type="HAMAP-Rule" id="MF_00134"/>
    </source>
</evidence>
<evidence type="ECO:0000256" key="2">
    <source>
        <dbReference type="ARBA" id="ARBA00004696"/>
    </source>
</evidence>
<dbReference type="InterPro" id="IPR013798">
    <property type="entry name" value="Indole-3-glycerol_P_synth_dom"/>
</dbReference>
<keyword evidence="8 9" id="KW-0456">Lyase</keyword>
<dbReference type="CDD" id="cd00331">
    <property type="entry name" value="IGPS"/>
    <property type="match status" value="1"/>
</dbReference>
<dbReference type="GO" id="GO:0004425">
    <property type="term" value="F:indole-3-glycerol-phosphate synthase activity"/>
    <property type="evidence" value="ECO:0007669"/>
    <property type="project" value="UniProtKB-UniRule"/>
</dbReference>
<dbReference type="GO" id="GO:0004640">
    <property type="term" value="F:phosphoribosylanthranilate isomerase activity"/>
    <property type="evidence" value="ECO:0007669"/>
    <property type="project" value="TreeGrafter"/>
</dbReference>
<comment type="caution">
    <text evidence="11">The sequence shown here is derived from an EMBL/GenBank/DDBJ whole genome shotgun (WGS) entry which is preliminary data.</text>
</comment>
<dbReference type="PANTHER" id="PTHR22854:SF2">
    <property type="entry name" value="INDOLE-3-GLYCEROL-PHOSPHATE SYNTHASE"/>
    <property type="match status" value="1"/>
</dbReference>
<dbReference type="NCBIfam" id="NF001377">
    <property type="entry name" value="PRK00278.2-4"/>
    <property type="match status" value="1"/>
</dbReference>
<proteinExistence type="inferred from homology"/>
<evidence type="ECO:0000259" key="10">
    <source>
        <dbReference type="Pfam" id="PF00218"/>
    </source>
</evidence>
<dbReference type="GO" id="GO:0000162">
    <property type="term" value="P:L-tryptophan biosynthetic process"/>
    <property type="evidence" value="ECO:0007669"/>
    <property type="project" value="UniProtKB-UniRule"/>
</dbReference>
<dbReference type="Pfam" id="PF00218">
    <property type="entry name" value="IGPS"/>
    <property type="match status" value="1"/>
</dbReference>
<evidence type="ECO:0000256" key="6">
    <source>
        <dbReference type="ARBA" id="ARBA00022822"/>
    </source>
</evidence>
<evidence type="ECO:0000256" key="1">
    <source>
        <dbReference type="ARBA" id="ARBA00001633"/>
    </source>
</evidence>
<dbReference type="HAMAP" id="MF_00134_B">
    <property type="entry name" value="IGPS_B"/>
    <property type="match status" value="1"/>
</dbReference>
<accession>A0AAP6ZW63</accession>
<evidence type="ECO:0000313" key="11">
    <source>
        <dbReference type="EMBL" id="NOJ69031.1"/>
    </source>
</evidence>
<dbReference type="PANTHER" id="PTHR22854">
    <property type="entry name" value="TRYPTOPHAN BIOSYNTHESIS PROTEIN"/>
    <property type="match status" value="1"/>
</dbReference>
<comment type="pathway">
    <text evidence="2 9">Amino-acid biosynthesis; L-tryptophan biosynthesis; L-tryptophan from chorismate: step 4/5.</text>
</comment>
<dbReference type="SUPFAM" id="SSF51366">
    <property type="entry name" value="Ribulose-phoshate binding barrel"/>
    <property type="match status" value="1"/>
</dbReference>
<name>A0AAP6ZW63_PAEAL</name>
<gene>
    <name evidence="9 11" type="primary">trpC</name>
    <name evidence="11" type="ORF">HMI46_00495</name>
</gene>
<keyword evidence="7 9" id="KW-0057">Aromatic amino acid biosynthesis</keyword>
<organism evidence="11 12">
    <name type="scientific">Paenibacillus alvei</name>
    <name type="common">Bacillus alvei</name>
    <dbReference type="NCBI Taxonomy" id="44250"/>
    <lineage>
        <taxon>Bacteria</taxon>
        <taxon>Bacillati</taxon>
        <taxon>Bacillota</taxon>
        <taxon>Bacilli</taxon>
        <taxon>Bacillales</taxon>
        <taxon>Paenibacillaceae</taxon>
        <taxon>Paenibacillus</taxon>
    </lineage>
</organism>
<evidence type="ECO:0000256" key="7">
    <source>
        <dbReference type="ARBA" id="ARBA00023141"/>
    </source>
</evidence>
<dbReference type="RefSeq" id="WP_171414328.1">
    <property type="nucleotide sequence ID" value="NZ_JABFOR010000001.1"/>
</dbReference>
<dbReference type="Proteomes" id="UP000552038">
    <property type="component" value="Unassembled WGS sequence"/>
</dbReference>
<keyword evidence="4 9" id="KW-0028">Amino-acid biosynthesis</keyword>
<comment type="catalytic activity">
    <reaction evidence="1 9">
        <text>1-(2-carboxyphenylamino)-1-deoxy-D-ribulose 5-phosphate + H(+) = (1S,2R)-1-C-(indol-3-yl)glycerol 3-phosphate + CO2 + H2O</text>
        <dbReference type="Rhea" id="RHEA:23476"/>
        <dbReference type="ChEBI" id="CHEBI:15377"/>
        <dbReference type="ChEBI" id="CHEBI:15378"/>
        <dbReference type="ChEBI" id="CHEBI:16526"/>
        <dbReference type="ChEBI" id="CHEBI:58613"/>
        <dbReference type="ChEBI" id="CHEBI:58866"/>
        <dbReference type="EC" id="4.1.1.48"/>
    </reaction>
</comment>
<comment type="similarity">
    <text evidence="3 9">Belongs to the TrpC family.</text>
</comment>
<dbReference type="PROSITE" id="PS00614">
    <property type="entry name" value="IGPS"/>
    <property type="match status" value="1"/>
</dbReference>
<evidence type="ECO:0000313" key="12">
    <source>
        <dbReference type="Proteomes" id="UP000552038"/>
    </source>
</evidence>
<evidence type="ECO:0000256" key="8">
    <source>
        <dbReference type="ARBA" id="ARBA00023239"/>
    </source>
</evidence>
<evidence type="ECO:0000256" key="3">
    <source>
        <dbReference type="ARBA" id="ARBA00008737"/>
    </source>
</evidence>
<dbReference type="AlphaFoldDB" id="A0AAP6ZW63"/>
<keyword evidence="6 9" id="KW-0822">Tryptophan biosynthesis</keyword>
<dbReference type="EMBL" id="JABFOR010000001">
    <property type="protein sequence ID" value="NOJ69031.1"/>
    <property type="molecule type" value="Genomic_DNA"/>
</dbReference>
<dbReference type="InterPro" id="IPR001468">
    <property type="entry name" value="Indole-3-GlycerolPSynthase_CS"/>
</dbReference>
<dbReference type="InterPro" id="IPR011060">
    <property type="entry name" value="RibuloseP-bd_barrel"/>
</dbReference>
<feature type="domain" description="Indole-3-glycerol phosphate synthase" evidence="10">
    <location>
        <begin position="3"/>
        <end position="258"/>
    </location>
</feature>
<keyword evidence="5 9" id="KW-0210">Decarboxylase</keyword>
<evidence type="ECO:0000256" key="5">
    <source>
        <dbReference type="ARBA" id="ARBA00022793"/>
    </source>
</evidence>
<dbReference type="InterPro" id="IPR013785">
    <property type="entry name" value="Aldolase_TIM"/>
</dbReference>
<dbReference type="InterPro" id="IPR045186">
    <property type="entry name" value="Indole-3-glycerol_P_synth"/>
</dbReference>
<evidence type="ECO:0000256" key="4">
    <source>
        <dbReference type="ARBA" id="ARBA00022605"/>
    </source>
</evidence>
<dbReference type="EC" id="4.1.1.48" evidence="9"/>
<dbReference type="Gene3D" id="3.20.20.70">
    <property type="entry name" value="Aldolase class I"/>
    <property type="match status" value="1"/>
</dbReference>
<protein>
    <recommendedName>
        <fullName evidence="9">Indole-3-glycerol phosphate synthase</fullName>
        <shortName evidence="9">IGPS</shortName>
        <ecNumber evidence="9">4.1.1.48</ecNumber>
    </recommendedName>
</protein>
<dbReference type="FunFam" id="3.20.20.70:FF:000024">
    <property type="entry name" value="Indole-3-glycerol phosphate synthase"/>
    <property type="match status" value="1"/>
</dbReference>
<reference evidence="11 12" key="1">
    <citation type="submission" date="2020-05" db="EMBL/GenBank/DDBJ databases">
        <title>Whole genome sequencing and identification of novel metabolites from Paenibacillus alvei strain JR949.</title>
        <authorList>
            <person name="Rajendhran J."/>
            <person name="Sree Pranav P."/>
            <person name="Mahalakshmi B."/>
            <person name="Karthikeyan R."/>
        </authorList>
    </citation>
    <scope>NUCLEOTIDE SEQUENCE [LARGE SCALE GENOMIC DNA]</scope>
    <source>
        <strain evidence="11 12">JR949</strain>
    </source>
</reference>